<reference evidence="12" key="3">
    <citation type="submission" date="2018-08" db="UniProtKB">
        <authorList>
            <consortium name="EnsemblPlants"/>
        </authorList>
    </citation>
    <scope>IDENTIFICATION</scope>
    <source>
        <strain evidence="12">cv. Bd21</strain>
    </source>
</reference>
<evidence type="ECO:0000256" key="1">
    <source>
        <dbReference type="ARBA" id="ARBA00004123"/>
    </source>
</evidence>
<evidence type="ECO:0000256" key="10">
    <source>
        <dbReference type="RuleBase" id="RU362057"/>
    </source>
</evidence>
<evidence type="ECO:0000313" key="11">
    <source>
        <dbReference type="EMBL" id="KQK15743.1"/>
    </source>
</evidence>
<dbReference type="InterPro" id="IPR050481">
    <property type="entry name" value="UDP-glycosyltransf_plant"/>
</dbReference>
<comment type="pathway">
    <text evidence="3">Pigment biosynthesis; anthocyanin biosynthesis.</text>
</comment>
<dbReference type="Pfam" id="PF00201">
    <property type="entry name" value="UDPGT"/>
    <property type="match status" value="1"/>
</dbReference>
<comment type="similarity">
    <text evidence="4 9">Belongs to the UDP-glycosyltransferase family.</text>
</comment>
<dbReference type="FunCoup" id="I1GTF7">
    <property type="interactions" value="178"/>
</dbReference>
<dbReference type="EMBL" id="CM000880">
    <property type="protein sequence ID" value="KQK15743.1"/>
    <property type="molecule type" value="Genomic_DNA"/>
</dbReference>
<evidence type="ECO:0000256" key="8">
    <source>
        <dbReference type="ARBA" id="ARBA00058579"/>
    </source>
</evidence>
<keyword evidence="5 9" id="KW-0808">Transferase</keyword>
<dbReference type="GO" id="GO:0035251">
    <property type="term" value="F:UDP-glucosyltransferase activity"/>
    <property type="evidence" value="ECO:0007669"/>
    <property type="project" value="InterPro"/>
</dbReference>
<dbReference type="EC" id="2.4.1.-" evidence="10"/>
<dbReference type="Proteomes" id="UP000008810">
    <property type="component" value="Chromosome 1"/>
</dbReference>
<dbReference type="FunFam" id="3.40.50.2000:FF:000089">
    <property type="entry name" value="Glycosyltransferase"/>
    <property type="match status" value="1"/>
</dbReference>
<dbReference type="eggNOG" id="KOG1192">
    <property type="taxonomic scope" value="Eukaryota"/>
</dbReference>
<evidence type="ECO:0000256" key="2">
    <source>
        <dbReference type="ARBA" id="ARBA00004240"/>
    </source>
</evidence>
<evidence type="ECO:0000256" key="5">
    <source>
        <dbReference type="ARBA" id="ARBA00022679"/>
    </source>
</evidence>
<evidence type="ECO:0000313" key="12">
    <source>
        <dbReference type="EnsemblPlants" id="KQK15743"/>
    </source>
</evidence>
<reference evidence="11 12" key="1">
    <citation type="journal article" date="2010" name="Nature">
        <title>Genome sequencing and analysis of the model grass Brachypodium distachyon.</title>
        <authorList>
            <consortium name="International Brachypodium Initiative"/>
        </authorList>
    </citation>
    <scope>NUCLEOTIDE SEQUENCE [LARGE SCALE GENOMIC DNA]</scope>
    <source>
        <strain evidence="11 12">Bd21</strain>
    </source>
</reference>
<evidence type="ECO:0000256" key="7">
    <source>
        <dbReference type="ARBA" id="ARBA00052232"/>
    </source>
</evidence>
<dbReference type="InterPro" id="IPR002213">
    <property type="entry name" value="UDP_glucos_trans"/>
</dbReference>
<accession>I1GTF7</accession>
<dbReference type="GO" id="GO:0005634">
    <property type="term" value="C:nucleus"/>
    <property type="evidence" value="ECO:0007669"/>
    <property type="project" value="UniProtKB-SubCell"/>
</dbReference>
<evidence type="ECO:0000256" key="4">
    <source>
        <dbReference type="ARBA" id="ARBA00009995"/>
    </source>
</evidence>
<comment type="function">
    <text evidence="8">UDP-glycosyltransferase which uses UDP-galactose and malvidin as substrates to catalyze the biosynthesis of malvidin 3-O-galactoside, an anthocyanin conferring purple pigmentation.</text>
</comment>
<dbReference type="HOGENOM" id="CLU_001724_3_2_1"/>
<dbReference type="GO" id="GO:0016757">
    <property type="term" value="F:glycosyltransferase activity"/>
    <property type="evidence" value="ECO:0000318"/>
    <property type="project" value="GO_Central"/>
</dbReference>
<evidence type="ECO:0000256" key="9">
    <source>
        <dbReference type="RuleBase" id="RU003718"/>
    </source>
</evidence>
<dbReference type="SUPFAM" id="SSF53756">
    <property type="entry name" value="UDP-Glycosyltransferase/glycogen phosphorylase"/>
    <property type="match status" value="1"/>
</dbReference>
<comment type="catalytic activity">
    <reaction evidence="7">
        <text>malvidin + UDP-alpha-D-galactose = malvidin 3-O-beta-D-galactoside + UDP + H(+)</text>
        <dbReference type="Rhea" id="RHEA:74131"/>
        <dbReference type="ChEBI" id="CHEBI:15378"/>
        <dbReference type="ChEBI" id="CHEBI:58223"/>
        <dbReference type="ChEBI" id="CHEBI:66914"/>
        <dbReference type="ChEBI" id="CHEBI:144781"/>
        <dbReference type="ChEBI" id="CHEBI:193100"/>
    </reaction>
    <physiologicalReaction direction="left-to-right" evidence="7">
        <dbReference type="Rhea" id="RHEA:74132"/>
    </physiologicalReaction>
</comment>
<dbReference type="PROSITE" id="PS00375">
    <property type="entry name" value="UDPGT"/>
    <property type="match status" value="1"/>
</dbReference>
<sequence>MSLPTVVLVPCWGSGHFMSALEAGKRLLDTGGGAFSLTVLLMHSPTQTKASEVEGHVRREAASGLDIRFLQLPAVEHPTGCVDPVEFDSRYAQLHAPHVKSAIASLQGRVAAVVVDLFLTTLLDAAHELAVPAYVYFASPAAFLALMLRLPALRGDLTSAGFEEKGGTVDLPGLPPVPAPYMPACLVRAKIQSYDWFEYHGRRFTEARGVIVNTSLELEGSVLAAIPAALPVHAIGPVISFGGPTDDEQRPPAHECVRWLDAQPAASVVFICFGSMGFLDAAQVREVAVGLQRSGHRFLWVLRGPPHAGSRFPTDAAQAQLDELLPEGFMAACCTAGNNIGMVWPAWAPQKEILSHAAVGGFVTHCGWNSVLESLWFGVPMLPWPLYGEQHLNAFALVAGVGAAVALGMDRKKGFFVEAAELERAVRSLMGGGSSEEVTKAREKAAEMRAACRKAVAEGGSSRAALQRLVREILALPESLEGTS</sequence>
<dbReference type="OrthoDB" id="5835829at2759"/>
<dbReference type="GeneID" id="100838533"/>
<dbReference type="EnsemblPlants" id="KQK15743">
    <property type="protein sequence ID" value="KQK15743"/>
    <property type="gene ID" value="BRADI_1g24660v3"/>
</dbReference>
<dbReference type="FunFam" id="3.40.50.2000:FF:000086">
    <property type="entry name" value="Glycosyltransferase"/>
    <property type="match status" value="1"/>
</dbReference>
<dbReference type="PANTHER" id="PTHR48048:SF67">
    <property type="entry name" value="GLYCOSYLTRANSFERASE"/>
    <property type="match status" value="1"/>
</dbReference>
<proteinExistence type="inferred from homology"/>
<keyword evidence="13" id="KW-1185">Reference proteome</keyword>
<organism evidence="11">
    <name type="scientific">Brachypodium distachyon</name>
    <name type="common">Purple false brome</name>
    <name type="synonym">Trachynia distachya</name>
    <dbReference type="NCBI Taxonomy" id="15368"/>
    <lineage>
        <taxon>Eukaryota</taxon>
        <taxon>Viridiplantae</taxon>
        <taxon>Streptophyta</taxon>
        <taxon>Embryophyta</taxon>
        <taxon>Tracheophyta</taxon>
        <taxon>Spermatophyta</taxon>
        <taxon>Magnoliopsida</taxon>
        <taxon>Liliopsida</taxon>
        <taxon>Poales</taxon>
        <taxon>Poaceae</taxon>
        <taxon>BOP clade</taxon>
        <taxon>Pooideae</taxon>
        <taxon>Stipodae</taxon>
        <taxon>Brachypodieae</taxon>
        <taxon>Brachypodium</taxon>
    </lineage>
</organism>
<keyword evidence="9" id="KW-0328">Glycosyltransferase</keyword>
<gene>
    <name evidence="12" type="primary">LOC100838533</name>
    <name evidence="11" type="ORF">BRADI_1g24660v3</name>
</gene>
<dbReference type="PANTHER" id="PTHR48048">
    <property type="entry name" value="GLYCOSYLTRANSFERASE"/>
    <property type="match status" value="1"/>
</dbReference>
<evidence type="ECO:0000313" key="13">
    <source>
        <dbReference type="Proteomes" id="UP000008810"/>
    </source>
</evidence>
<keyword evidence="6" id="KW-0539">Nucleus</keyword>
<dbReference type="RefSeq" id="XP_003560090.1">
    <property type="nucleotide sequence ID" value="XM_003560042.4"/>
</dbReference>
<protein>
    <recommendedName>
        <fullName evidence="10">Glycosyltransferase</fullName>
        <ecNumber evidence="10">2.4.1.-</ecNumber>
    </recommendedName>
</protein>
<dbReference type="GO" id="GO:0005783">
    <property type="term" value="C:endoplasmic reticulum"/>
    <property type="evidence" value="ECO:0007669"/>
    <property type="project" value="UniProtKB-SubCell"/>
</dbReference>
<evidence type="ECO:0000256" key="6">
    <source>
        <dbReference type="ARBA" id="ARBA00023242"/>
    </source>
</evidence>
<dbReference type="Gramene" id="KQK15743">
    <property type="protein sequence ID" value="KQK15743"/>
    <property type="gene ID" value="BRADI_1g24660v3"/>
</dbReference>
<name>I1GTF7_BRADI</name>
<dbReference type="Gene3D" id="3.40.50.2000">
    <property type="entry name" value="Glycogen Phosphorylase B"/>
    <property type="match status" value="2"/>
</dbReference>
<evidence type="ECO:0000256" key="3">
    <source>
        <dbReference type="ARBA" id="ARBA00004935"/>
    </source>
</evidence>
<dbReference type="InterPro" id="IPR035595">
    <property type="entry name" value="UDP_glycos_trans_CS"/>
</dbReference>
<dbReference type="KEGG" id="bdi:100838533"/>
<dbReference type="OMA" id="PYMPACL"/>
<reference evidence="11" key="2">
    <citation type="submission" date="2017-06" db="EMBL/GenBank/DDBJ databases">
        <title>WGS assembly of Brachypodium distachyon.</title>
        <authorList>
            <consortium name="The International Brachypodium Initiative"/>
            <person name="Lucas S."/>
            <person name="Harmon-Smith M."/>
            <person name="Lail K."/>
            <person name="Tice H."/>
            <person name="Grimwood J."/>
            <person name="Bruce D."/>
            <person name="Barry K."/>
            <person name="Shu S."/>
            <person name="Lindquist E."/>
            <person name="Wang M."/>
            <person name="Pitluck S."/>
            <person name="Vogel J.P."/>
            <person name="Garvin D.F."/>
            <person name="Mockler T.C."/>
            <person name="Schmutz J."/>
            <person name="Rokhsar D."/>
            <person name="Bevan M.W."/>
        </authorList>
    </citation>
    <scope>NUCLEOTIDE SEQUENCE</scope>
    <source>
        <strain evidence="11">Bd21</strain>
    </source>
</reference>
<dbReference type="AlphaFoldDB" id="I1GTF7"/>
<comment type="subcellular location">
    <subcellularLocation>
        <location evidence="2">Endoplasmic reticulum</location>
    </subcellularLocation>
    <subcellularLocation>
        <location evidence="1">Nucleus</location>
    </subcellularLocation>
</comment>
<dbReference type="CDD" id="cd03784">
    <property type="entry name" value="GT1_Gtf-like"/>
    <property type="match status" value="1"/>
</dbReference>